<keyword evidence="1" id="KW-0732">Signal</keyword>
<dbReference type="RefSeq" id="WP_013759539.1">
    <property type="nucleotide sequence ID" value="NC_015500.1"/>
</dbReference>
<feature type="signal peptide" evidence="1">
    <location>
        <begin position="1"/>
        <end position="26"/>
    </location>
</feature>
<keyword evidence="3" id="KW-1185">Reference proteome</keyword>
<feature type="chain" id="PRO_5003312819" description="Outer membrane protein beta-barrel domain-containing protein" evidence="1">
    <location>
        <begin position="27"/>
        <end position="263"/>
    </location>
</feature>
<dbReference type="STRING" id="906968.Trebr_2431"/>
<dbReference type="KEGG" id="tbe:Trebr_2431"/>
<protein>
    <recommendedName>
        <fullName evidence="4">Outer membrane protein beta-barrel domain-containing protein</fullName>
    </recommendedName>
</protein>
<dbReference type="AlphaFoldDB" id="F4LMU8"/>
<sequence>MSCTPHRVRFCAAAILLLCVRAVCIASESDEPVLSGETAVPGITWTLERSQGVQSVARVAEGSGGLLFSPGTSYLEMQYRGMILTVWVSDLFFLKTVLNVGFLQNEVPTDFSITTLPYLDSEWTSVESETFVIKSFPVTYRSGLAFFAGYSMLQYTLNDREDRQTIREELVYHSLLLGAQISFRPIRFITMEYGVSFSPFSRLDFSSLSVFQLNYEISTTVSAGILSFTYMITTRNNIEYAANSENLSSLRVAETSLRFQIRL</sequence>
<dbReference type="HOGENOM" id="CLU_1057440_0_0_12"/>
<evidence type="ECO:0000256" key="1">
    <source>
        <dbReference type="SAM" id="SignalP"/>
    </source>
</evidence>
<reference evidence="3" key="1">
    <citation type="submission" date="2011-04" db="EMBL/GenBank/DDBJ databases">
        <title>The complete genome of Treponema brennaborense DSM 12168.</title>
        <authorList>
            <person name="Lucas S."/>
            <person name="Han J."/>
            <person name="Lapidus A."/>
            <person name="Bruce D."/>
            <person name="Goodwin L."/>
            <person name="Pitluck S."/>
            <person name="Peters L."/>
            <person name="Kyrpides N."/>
            <person name="Mavromatis K."/>
            <person name="Ivanova N."/>
            <person name="Mikhailova N."/>
            <person name="Pagani I."/>
            <person name="Teshima H."/>
            <person name="Detter J.C."/>
            <person name="Tapia R."/>
            <person name="Han C."/>
            <person name="Land M."/>
            <person name="Hauser L."/>
            <person name="Markowitz V."/>
            <person name="Cheng J.-F."/>
            <person name="Hugenholtz P."/>
            <person name="Woyke T."/>
            <person name="Wu D."/>
            <person name="Gronow S."/>
            <person name="Wellnitz S."/>
            <person name="Brambilla E."/>
            <person name="Klenk H.-P."/>
            <person name="Eisen J.A."/>
        </authorList>
    </citation>
    <scope>NUCLEOTIDE SEQUENCE [LARGE SCALE GENOMIC DNA]</scope>
    <source>
        <strain evidence="3">DSM 12168 / CIP 105900 / DD5/3</strain>
    </source>
</reference>
<gene>
    <name evidence="2" type="ordered locus">Trebr_2431</name>
</gene>
<name>F4LMU8_TREBD</name>
<evidence type="ECO:0000313" key="2">
    <source>
        <dbReference type="EMBL" id="AEE17838.1"/>
    </source>
</evidence>
<evidence type="ECO:0000313" key="3">
    <source>
        <dbReference type="Proteomes" id="UP000006546"/>
    </source>
</evidence>
<accession>F4LMU8</accession>
<organism evidence="2 3">
    <name type="scientific">Treponema brennaborense (strain DSM 12168 / CIP 105900 / DD5/3)</name>
    <dbReference type="NCBI Taxonomy" id="906968"/>
    <lineage>
        <taxon>Bacteria</taxon>
        <taxon>Pseudomonadati</taxon>
        <taxon>Spirochaetota</taxon>
        <taxon>Spirochaetia</taxon>
        <taxon>Spirochaetales</taxon>
        <taxon>Treponemataceae</taxon>
        <taxon>Treponema</taxon>
    </lineage>
</organism>
<dbReference type="EMBL" id="CP002696">
    <property type="protein sequence ID" value="AEE17838.1"/>
    <property type="molecule type" value="Genomic_DNA"/>
</dbReference>
<evidence type="ECO:0008006" key="4">
    <source>
        <dbReference type="Google" id="ProtNLM"/>
    </source>
</evidence>
<dbReference type="Proteomes" id="UP000006546">
    <property type="component" value="Chromosome"/>
</dbReference>
<proteinExistence type="predicted"/>